<dbReference type="AlphaFoldDB" id="A0AA37IXK0"/>
<keyword evidence="2 3" id="KW-0408">Iron</keyword>
<dbReference type="HAMAP" id="MF_00163">
    <property type="entry name" value="Pep_deformylase"/>
    <property type="match status" value="1"/>
</dbReference>
<dbReference type="NCBIfam" id="TIGR00079">
    <property type="entry name" value="pept_deformyl"/>
    <property type="match status" value="1"/>
</dbReference>
<dbReference type="PRINTS" id="PR01576">
    <property type="entry name" value="PDEFORMYLASE"/>
</dbReference>
<reference evidence="4" key="1">
    <citation type="journal article" date="2022" name="Int. J. Syst. Evol. Microbiol.">
        <title>Genome-based, phenotypic and chemotaxonomic classification of Faecalibacterium strains: proposal of three novel species Faecalibacterium duncaniae sp. nov., Faecalibacterium hattorii sp. nov. and Faecalibacterium gallinarum sp. nov. .</title>
        <authorList>
            <person name="Sakamoto M."/>
            <person name="Sakurai N."/>
            <person name="Tanno H."/>
            <person name="Iino T."/>
            <person name="Ohkuma M."/>
            <person name="Endo A."/>
        </authorList>
    </citation>
    <scope>NUCLEOTIDE SEQUENCE</scope>
    <source>
        <strain evidence="4">JCM 17207</strain>
    </source>
</reference>
<dbReference type="EC" id="3.5.1.88" evidence="3"/>
<feature type="active site" evidence="3">
    <location>
        <position position="144"/>
    </location>
</feature>
<evidence type="ECO:0000256" key="2">
    <source>
        <dbReference type="ARBA" id="ARBA00023004"/>
    </source>
</evidence>
<gene>
    <name evidence="4" type="primary">def2</name>
    <name evidence="3" type="synonym">def</name>
    <name evidence="4" type="ORF">JCM17207_06550</name>
</gene>
<dbReference type="Gene3D" id="3.90.45.10">
    <property type="entry name" value="Peptide deformylase"/>
    <property type="match status" value="1"/>
</dbReference>
<feature type="binding site" evidence="3">
    <location>
        <position position="101"/>
    </location>
    <ligand>
        <name>Fe cation</name>
        <dbReference type="ChEBI" id="CHEBI:24875"/>
    </ligand>
</feature>
<keyword evidence="3" id="KW-0648">Protein biosynthesis</keyword>
<comment type="similarity">
    <text evidence="1 3">Belongs to the polypeptide deformylase family.</text>
</comment>
<keyword evidence="3" id="KW-0378">Hydrolase</keyword>
<dbReference type="EMBL" id="BQKV01000026">
    <property type="protein sequence ID" value="GJN64030.1"/>
    <property type="molecule type" value="Genomic_DNA"/>
</dbReference>
<keyword evidence="3" id="KW-0479">Metal-binding</keyword>
<comment type="cofactor">
    <cofactor evidence="3">
        <name>Fe(2+)</name>
        <dbReference type="ChEBI" id="CHEBI:29033"/>
    </cofactor>
    <text evidence="3">Binds 1 Fe(2+) ion.</text>
</comment>
<sequence>MAIRTIVKEGDPILNKVCRPVTKFDDRLATLLDDMRETMIAADGIGLAGPQVGMLRRLFVVWDTTDAPEEIPEDYEYKFIDFVNPEILAVSEEEETSYEGCLSFPGHNGAVTRPEAIKVRAQDRNGEWFELEADGLLARCIQHENDHLDGVTIMQSSEFFYEDTEEGRAEAARKAKEKK</sequence>
<dbReference type="Proteomes" id="UP001055185">
    <property type="component" value="Unassembled WGS sequence"/>
</dbReference>
<dbReference type="GO" id="GO:0042586">
    <property type="term" value="F:peptide deformylase activity"/>
    <property type="evidence" value="ECO:0007669"/>
    <property type="project" value="UniProtKB-UniRule"/>
</dbReference>
<dbReference type="PANTHER" id="PTHR10458:SF22">
    <property type="entry name" value="PEPTIDE DEFORMYLASE"/>
    <property type="match status" value="1"/>
</dbReference>
<evidence type="ECO:0000256" key="1">
    <source>
        <dbReference type="ARBA" id="ARBA00010759"/>
    </source>
</evidence>
<organism evidence="4 5">
    <name type="scientific">Faecalibacterium gallinarum</name>
    <dbReference type="NCBI Taxonomy" id="2903556"/>
    <lineage>
        <taxon>Bacteria</taxon>
        <taxon>Bacillati</taxon>
        <taxon>Bacillota</taxon>
        <taxon>Clostridia</taxon>
        <taxon>Eubacteriales</taxon>
        <taxon>Oscillospiraceae</taxon>
        <taxon>Faecalibacterium</taxon>
    </lineage>
</organism>
<comment type="catalytic activity">
    <reaction evidence="3">
        <text>N-terminal N-formyl-L-methionyl-[peptide] + H2O = N-terminal L-methionyl-[peptide] + formate</text>
        <dbReference type="Rhea" id="RHEA:24420"/>
        <dbReference type="Rhea" id="RHEA-COMP:10639"/>
        <dbReference type="Rhea" id="RHEA-COMP:10640"/>
        <dbReference type="ChEBI" id="CHEBI:15377"/>
        <dbReference type="ChEBI" id="CHEBI:15740"/>
        <dbReference type="ChEBI" id="CHEBI:49298"/>
        <dbReference type="ChEBI" id="CHEBI:64731"/>
        <dbReference type="EC" id="3.5.1.88"/>
    </reaction>
</comment>
<comment type="caution">
    <text evidence="4">The sequence shown here is derived from an EMBL/GenBank/DDBJ whole genome shotgun (WGS) entry which is preliminary data.</text>
</comment>
<evidence type="ECO:0000313" key="4">
    <source>
        <dbReference type="EMBL" id="GJN64030.1"/>
    </source>
</evidence>
<protein>
    <recommendedName>
        <fullName evidence="3">Peptide deformylase</fullName>
        <shortName evidence="3">PDF</shortName>
        <ecNumber evidence="3">3.5.1.88</ecNumber>
    </recommendedName>
    <alternativeName>
        <fullName evidence="3">Polypeptide deformylase</fullName>
    </alternativeName>
</protein>
<dbReference type="PANTHER" id="PTHR10458">
    <property type="entry name" value="PEPTIDE DEFORMYLASE"/>
    <property type="match status" value="1"/>
</dbReference>
<feature type="binding site" evidence="3">
    <location>
        <position position="147"/>
    </location>
    <ligand>
        <name>Fe cation</name>
        <dbReference type="ChEBI" id="CHEBI:24875"/>
    </ligand>
</feature>
<dbReference type="CDD" id="cd00487">
    <property type="entry name" value="Pep_deformylase"/>
    <property type="match status" value="1"/>
</dbReference>
<comment type="function">
    <text evidence="3">Removes the formyl group from the N-terminal Met of newly synthesized proteins. Requires at least a dipeptide for an efficient rate of reaction. N-terminal L-methionine is a prerequisite for activity but the enzyme has broad specificity at other positions.</text>
</comment>
<dbReference type="GO" id="GO:0046872">
    <property type="term" value="F:metal ion binding"/>
    <property type="evidence" value="ECO:0007669"/>
    <property type="project" value="UniProtKB-KW"/>
</dbReference>
<feature type="binding site" evidence="3">
    <location>
        <position position="143"/>
    </location>
    <ligand>
        <name>Fe cation</name>
        <dbReference type="ChEBI" id="CHEBI:24875"/>
    </ligand>
</feature>
<dbReference type="PIRSF" id="PIRSF004749">
    <property type="entry name" value="Pep_def"/>
    <property type="match status" value="1"/>
</dbReference>
<dbReference type="Pfam" id="PF01327">
    <property type="entry name" value="Pep_deformylase"/>
    <property type="match status" value="1"/>
</dbReference>
<accession>A0AA37IXK0</accession>
<dbReference type="NCBIfam" id="NF001159">
    <property type="entry name" value="PRK00150.1-3"/>
    <property type="match status" value="1"/>
</dbReference>
<dbReference type="SUPFAM" id="SSF56420">
    <property type="entry name" value="Peptide deformylase"/>
    <property type="match status" value="1"/>
</dbReference>
<dbReference type="InterPro" id="IPR023635">
    <property type="entry name" value="Peptide_deformylase"/>
</dbReference>
<proteinExistence type="inferred from homology"/>
<keyword evidence="5" id="KW-1185">Reference proteome</keyword>
<evidence type="ECO:0000256" key="3">
    <source>
        <dbReference type="HAMAP-Rule" id="MF_00163"/>
    </source>
</evidence>
<dbReference type="InterPro" id="IPR036821">
    <property type="entry name" value="Peptide_deformylase_sf"/>
</dbReference>
<name>A0AA37IXK0_9FIRM</name>
<evidence type="ECO:0000313" key="5">
    <source>
        <dbReference type="Proteomes" id="UP001055185"/>
    </source>
</evidence>
<dbReference type="RefSeq" id="WP_238316267.1">
    <property type="nucleotide sequence ID" value="NZ_BQKV01000026.1"/>
</dbReference>
<dbReference type="GO" id="GO:0006412">
    <property type="term" value="P:translation"/>
    <property type="evidence" value="ECO:0007669"/>
    <property type="project" value="UniProtKB-UniRule"/>
</dbReference>